<feature type="region of interest" description="Disordered" evidence="1">
    <location>
        <begin position="248"/>
        <end position="287"/>
    </location>
</feature>
<dbReference type="Proteomes" id="UP000249829">
    <property type="component" value="Unassembled WGS sequence"/>
</dbReference>
<feature type="compositionally biased region" description="Basic residues" evidence="1">
    <location>
        <begin position="416"/>
        <end position="425"/>
    </location>
</feature>
<dbReference type="STRING" id="1450538.A0A2V5GW58"/>
<evidence type="ECO:0000313" key="3">
    <source>
        <dbReference type="EMBL" id="PYI13364.1"/>
    </source>
</evidence>
<dbReference type="InterPro" id="IPR036291">
    <property type="entry name" value="NAD(P)-bd_dom_sf"/>
</dbReference>
<gene>
    <name evidence="3" type="ORF">BO99DRAFT_347574</name>
</gene>
<keyword evidence="4" id="KW-1185">Reference proteome</keyword>
<dbReference type="SUPFAM" id="SSF51735">
    <property type="entry name" value="NAD(P)-binding Rossmann-fold domains"/>
    <property type="match status" value="1"/>
</dbReference>
<evidence type="ECO:0000256" key="1">
    <source>
        <dbReference type="SAM" id="MobiDB-lite"/>
    </source>
</evidence>
<reference evidence="3 4" key="1">
    <citation type="submission" date="2018-02" db="EMBL/GenBank/DDBJ databases">
        <title>The genomes of Aspergillus section Nigri reveals drivers in fungal speciation.</title>
        <authorList>
            <consortium name="DOE Joint Genome Institute"/>
            <person name="Vesth T.C."/>
            <person name="Nybo J."/>
            <person name="Theobald S."/>
            <person name="Brandl J."/>
            <person name="Frisvad J.C."/>
            <person name="Nielsen K.F."/>
            <person name="Lyhne E.K."/>
            <person name="Kogle M.E."/>
            <person name="Kuo A."/>
            <person name="Riley R."/>
            <person name="Clum A."/>
            <person name="Nolan M."/>
            <person name="Lipzen A."/>
            <person name="Salamov A."/>
            <person name="Henrissat B."/>
            <person name="Wiebenga A."/>
            <person name="De vries R.P."/>
            <person name="Grigoriev I.V."/>
            <person name="Mortensen U.H."/>
            <person name="Andersen M.R."/>
            <person name="Baker S.E."/>
        </authorList>
    </citation>
    <scope>NUCLEOTIDE SEQUENCE [LARGE SCALE GENOMIC DNA]</scope>
    <source>
        <strain evidence="3 4">CBS 115571</strain>
    </source>
</reference>
<feature type="domain" description="CoA-binding" evidence="2">
    <location>
        <begin position="7"/>
        <end position="104"/>
    </location>
</feature>
<dbReference type="OMA" id="TQRYMAQ"/>
<sequence length="506" mass="54646">MEAVKVFFSSPRFAVAGASNDPAKFGHRILAWYYHHSLPVTPLNPRAASIQLHSTSLPTVASVRDLPAPTETSLSVVTPPAVTLALLREAYAVGIPAVFLQPGTYDQAVLDYLEGHFAAAVVGAGGRGSEGWMPTGSITLDSPIPPHLDLAGAPSQLFQVPPSPSASSALYRSIAIPPRKRARPNLDQRSSWLQIDGASSPTVPSLISSDDLLHSADGIVDLDYRPSRYREPAHPFPLDASVDSLSEAGGLRRKRSRRDPSLIAASPTGPDEKGIPPNVTPDPSDAAPVRWSKAVLGVVGKVWDFCWSGAFRGFYAGGGRGYNMSSEEDALSPSFPSPASEKESLPATPTAHFRQRQRQRGPSTPLPGEYPDEDDLQRSWVMVSAGKSSSPSSSLATNRSTTPRRAPRRTTTAAHHASRRGRPQNKRVLTSHAPSLPSQPSFSSPAMPRESPVSVDTQRHMAEMRRMEREGNASMRRMEKKLEALIREGTQALATRVEVTDLDMED</sequence>
<accession>A0A2V5GW58</accession>
<dbReference type="Pfam" id="PF13380">
    <property type="entry name" value="CoA_binding_2"/>
    <property type="match status" value="1"/>
</dbReference>
<protein>
    <recommendedName>
        <fullName evidence="2">CoA-binding domain-containing protein</fullName>
    </recommendedName>
</protein>
<feature type="compositionally biased region" description="Low complexity" evidence="1">
    <location>
        <begin position="388"/>
        <end position="415"/>
    </location>
</feature>
<dbReference type="PANTHER" id="PTHR33303">
    <property type="entry name" value="CYTOPLASMIC PROTEIN-RELATED"/>
    <property type="match status" value="1"/>
</dbReference>
<feature type="region of interest" description="Disordered" evidence="1">
    <location>
        <begin position="326"/>
        <end position="459"/>
    </location>
</feature>
<dbReference type="EMBL" id="KZ825247">
    <property type="protein sequence ID" value="PYI13364.1"/>
    <property type="molecule type" value="Genomic_DNA"/>
</dbReference>
<dbReference type="Gene3D" id="3.40.50.720">
    <property type="entry name" value="NAD(P)-binding Rossmann-like Domain"/>
    <property type="match status" value="1"/>
</dbReference>
<organism evidence="3 4">
    <name type="scientific">Aspergillus violaceofuscus (strain CBS 115571)</name>
    <dbReference type="NCBI Taxonomy" id="1450538"/>
    <lineage>
        <taxon>Eukaryota</taxon>
        <taxon>Fungi</taxon>
        <taxon>Dikarya</taxon>
        <taxon>Ascomycota</taxon>
        <taxon>Pezizomycotina</taxon>
        <taxon>Eurotiomycetes</taxon>
        <taxon>Eurotiomycetidae</taxon>
        <taxon>Eurotiales</taxon>
        <taxon>Aspergillaceae</taxon>
        <taxon>Aspergillus</taxon>
    </lineage>
</organism>
<proteinExistence type="predicted"/>
<dbReference type="AlphaFoldDB" id="A0A2V5GW58"/>
<feature type="compositionally biased region" description="Low complexity" evidence="1">
    <location>
        <begin position="434"/>
        <end position="445"/>
    </location>
</feature>
<dbReference type="PANTHER" id="PTHR33303:SF2">
    <property type="entry name" value="COA-BINDING DOMAIN-CONTAINING PROTEIN"/>
    <property type="match status" value="1"/>
</dbReference>
<evidence type="ECO:0000259" key="2">
    <source>
        <dbReference type="SMART" id="SM00881"/>
    </source>
</evidence>
<evidence type="ECO:0000313" key="4">
    <source>
        <dbReference type="Proteomes" id="UP000249829"/>
    </source>
</evidence>
<dbReference type="SMART" id="SM00881">
    <property type="entry name" value="CoA_binding"/>
    <property type="match status" value="1"/>
</dbReference>
<dbReference type="InterPro" id="IPR003781">
    <property type="entry name" value="CoA-bd"/>
</dbReference>
<name>A0A2V5GW58_ASPV1</name>